<name>A0AA38MU51_9AGAR</name>
<dbReference type="Proteomes" id="UP001176059">
    <property type="component" value="Unassembled WGS sequence"/>
</dbReference>
<keyword evidence="2" id="KW-1185">Reference proteome</keyword>
<dbReference type="SUPFAM" id="SSF53474">
    <property type="entry name" value="alpha/beta-Hydrolases"/>
    <property type="match status" value="1"/>
</dbReference>
<organism evidence="1 2">
    <name type="scientific">Lentinula guzmanii</name>
    <dbReference type="NCBI Taxonomy" id="2804957"/>
    <lineage>
        <taxon>Eukaryota</taxon>
        <taxon>Fungi</taxon>
        <taxon>Dikarya</taxon>
        <taxon>Basidiomycota</taxon>
        <taxon>Agaricomycotina</taxon>
        <taxon>Agaricomycetes</taxon>
        <taxon>Agaricomycetidae</taxon>
        <taxon>Agaricales</taxon>
        <taxon>Marasmiineae</taxon>
        <taxon>Omphalotaceae</taxon>
        <taxon>Lentinula</taxon>
    </lineage>
</organism>
<dbReference type="AlphaFoldDB" id="A0AA38MU51"/>
<sequence length="110" mass="12129">NVDGVAAGTWVSSRNLTYTKIFNASNMAPFDVPHITHDMILRFMGVDFGNILDGSAKIPSSVGSEAKPMYVSGFLIRRPTHPICLDPPSCPPLTHDAIHKRTVDFLQLHR</sequence>
<evidence type="ECO:0000313" key="1">
    <source>
        <dbReference type="EMBL" id="KAJ3710610.1"/>
    </source>
</evidence>
<feature type="non-terminal residue" evidence="1">
    <location>
        <position position="110"/>
    </location>
</feature>
<evidence type="ECO:0000313" key="2">
    <source>
        <dbReference type="Proteomes" id="UP001176059"/>
    </source>
</evidence>
<protein>
    <submittedName>
        <fullName evidence="1">Uncharacterized protein</fullName>
    </submittedName>
</protein>
<gene>
    <name evidence="1" type="ORF">DFJ43DRAFT_1009204</name>
</gene>
<dbReference type="EMBL" id="JANVFO010000135">
    <property type="protein sequence ID" value="KAJ3710610.1"/>
    <property type="molecule type" value="Genomic_DNA"/>
</dbReference>
<comment type="caution">
    <text evidence="1">The sequence shown here is derived from an EMBL/GenBank/DDBJ whole genome shotgun (WGS) entry which is preliminary data.</text>
</comment>
<reference evidence="1" key="2">
    <citation type="journal article" date="2023" name="Proc. Natl. Acad. Sci. U.S.A.">
        <title>A global phylogenomic analysis of the shiitake genus Lentinula.</title>
        <authorList>
            <person name="Sierra-Patev S."/>
            <person name="Min B."/>
            <person name="Naranjo-Ortiz M."/>
            <person name="Looney B."/>
            <person name="Konkel Z."/>
            <person name="Slot J.C."/>
            <person name="Sakamoto Y."/>
            <person name="Steenwyk J.L."/>
            <person name="Rokas A."/>
            <person name="Carro J."/>
            <person name="Camarero S."/>
            <person name="Ferreira P."/>
            <person name="Molpeceres G."/>
            <person name="Ruiz-Duenas F.J."/>
            <person name="Serrano A."/>
            <person name="Henrissat B."/>
            <person name="Drula E."/>
            <person name="Hughes K.W."/>
            <person name="Mata J.L."/>
            <person name="Ishikawa N.K."/>
            <person name="Vargas-Isla R."/>
            <person name="Ushijima S."/>
            <person name="Smith C.A."/>
            <person name="Donoghue J."/>
            <person name="Ahrendt S."/>
            <person name="Andreopoulos W."/>
            <person name="He G."/>
            <person name="LaButti K."/>
            <person name="Lipzen A."/>
            <person name="Ng V."/>
            <person name="Riley R."/>
            <person name="Sandor L."/>
            <person name="Barry K."/>
            <person name="Martinez A.T."/>
            <person name="Xiao Y."/>
            <person name="Gibbons J.G."/>
            <person name="Terashima K."/>
            <person name="Grigoriev I.V."/>
            <person name="Hibbett D."/>
        </authorList>
    </citation>
    <scope>NUCLEOTIDE SEQUENCE</scope>
    <source>
        <strain evidence="1">ET3784</strain>
    </source>
</reference>
<dbReference type="InterPro" id="IPR029058">
    <property type="entry name" value="AB_hydrolase_fold"/>
</dbReference>
<proteinExistence type="predicted"/>
<reference evidence="1" key="1">
    <citation type="submission" date="2022-08" db="EMBL/GenBank/DDBJ databases">
        <authorList>
            <consortium name="DOE Joint Genome Institute"/>
            <person name="Min B."/>
            <person name="Sierra-Patev S."/>
            <person name="Naranjo-Ortiz M."/>
            <person name="Looney B."/>
            <person name="Konkel Z."/>
            <person name="Slot J.C."/>
            <person name="Sakamoto Y."/>
            <person name="Steenwyk J.L."/>
            <person name="Rokas A."/>
            <person name="Carro J."/>
            <person name="Camarero S."/>
            <person name="Ferreira P."/>
            <person name="Molpeceres G."/>
            <person name="Ruiz-duenas F.J."/>
            <person name="Serrano A."/>
            <person name="Henrissat B."/>
            <person name="Drula E."/>
            <person name="Hughes K.W."/>
            <person name="Mata J.L."/>
            <person name="Ishikawa N.K."/>
            <person name="Vargas-Isla R."/>
            <person name="Ushijima S."/>
            <person name="Smith C.A."/>
            <person name="Ahrendt S."/>
            <person name="Andreopoulos W."/>
            <person name="He G."/>
            <person name="LaButti K."/>
            <person name="Lipzen A."/>
            <person name="Ng V."/>
            <person name="Riley R."/>
            <person name="Sandor L."/>
            <person name="Barry K."/>
            <person name="Martinez A.T."/>
            <person name="Xiao Y."/>
            <person name="Gibbons J.G."/>
            <person name="Terashima K."/>
            <person name="Hibbett D.S."/>
            <person name="Grigoriev I.V."/>
        </authorList>
    </citation>
    <scope>NUCLEOTIDE SEQUENCE</scope>
    <source>
        <strain evidence="1">ET3784</strain>
    </source>
</reference>
<accession>A0AA38MU51</accession>
<dbReference type="Gene3D" id="3.40.50.1820">
    <property type="entry name" value="alpha/beta hydrolase"/>
    <property type="match status" value="1"/>
</dbReference>